<reference evidence="1 2" key="1">
    <citation type="submission" date="2024-09" db="EMBL/GenBank/DDBJ databases">
        <authorList>
            <person name="Sun Q."/>
            <person name="Mori K."/>
        </authorList>
    </citation>
    <scope>NUCLEOTIDE SEQUENCE [LARGE SCALE GENOMIC DNA]</scope>
    <source>
        <strain evidence="1 2">CCM 8545</strain>
    </source>
</reference>
<organism evidence="1 2">
    <name type="scientific">Thorsellia kenyensis</name>
    <dbReference type="NCBI Taxonomy" id="1549888"/>
    <lineage>
        <taxon>Bacteria</taxon>
        <taxon>Pseudomonadati</taxon>
        <taxon>Pseudomonadota</taxon>
        <taxon>Gammaproteobacteria</taxon>
        <taxon>Enterobacterales</taxon>
        <taxon>Thorselliaceae</taxon>
        <taxon>Thorsellia</taxon>
    </lineage>
</organism>
<dbReference type="EMBL" id="JBHLXE010000108">
    <property type="protein sequence ID" value="MFC0180700.1"/>
    <property type="molecule type" value="Genomic_DNA"/>
</dbReference>
<proteinExistence type="predicted"/>
<evidence type="ECO:0000313" key="2">
    <source>
        <dbReference type="Proteomes" id="UP001589758"/>
    </source>
</evidence>
<dbReference type="Proteomes" id="UP001589758">
    <property type="component" value="Unassembled WGS sequence"/>
</dbReference>
<comment type="caution">
    <text evidence="1">The sequence shown here is derived from an EMBL/GenBank/DDBJ whole genome shotgun (WGS) entry which is preliminary data.</text>
</comment>
<dbReference type="RefSeq" id="WP_385877826.1">
    <property type="nucleotide sequence ID" value="NZ_JBHLXE010000108.1"/>
</dbReference>
<gene>
    <name evidence="1" type="ORF">ACFFIT_11520</name>
</gene>
<keyword evidence="2" id="KW-1185">Reference proteome</keyword>
<accession>A0ABV6CF20</accession>
<name>A0ABV6CF20_9GAMM</name>
<sequence length="69" mass="7979">MNLNVNGLVNQLAKQAKARQQHLPGNIKQQVYLDTRGQNVTQAQLERVKDLIVQKSNGIIKREYIEFIY</sequence>
<protein>
    <submittedName>
        <fullName evidence="1">Uncharacterized protein</fullName>
    </submittedName>
</protein>
<evidence type="ECO:0000313" key="1">
    <source>
        <dbReference type="EMBL" id="MFC0180700.1"/>
    </source>
</evidence>